<reference evidence="1 2" key="1">
    <citation type="submission" date="2019-03" db="EMBL/GenBank/DDBJ databases">
        <title>Genomic Encyclopedia of Type Strains, Phase IV (KMG-IV): sequencing the most valuable type-strain genomes for metagenomic binning, comparative biology and taxonomic classification.</title>
        <authorList>
            <person name="Goeker M."/>
        </authorList>
    </citation>
    <scope>NUCLEOTIDE SEQUENCE [LARGE SCALE GENOMIC DNA]</scope>
    <source>
        <strain evidence="1 2">DSM 45934</strain>
    </source>
</reference>
<name>A0A4V2S701_9PSEU</name>
<dbReference type="EMBL" id="SLWS01000005">
    <property type="protein sequence ID" value="TCO58040.1"/>
    <property type="molecule type" value="Genomic_DNA"/>
</dbReference>
<protein>
    <submittedName>
        <fullName evidence="1">Excreted virulence factor EspC (Type VII ESX diderm)</fullName>
    </submittedName>
</protein>
<dbReference type="Proteomes" id="UP000295680">
    <property type="component" value="Unassembled WGS sequence"/>
</dbReference>
<gene>
    <name evidence="1" type="ORF">EV192_105103</name>
</gene>
<keyword evidence="2" id="KW-1185">Reference proteome</keyword>
<evidence type="ECO:0000313" key="1">
    <source>
        <dbReference type="EMBL" id="TCO58040.1"/>
    </source>
</evidence>
<sequence>MSFEVDPDALDRFAALLGRYAEDATALKNHIQEKAAFANWSDWGLLLSQLAPTHDLAVQVSTERANLMWTIGTRSSSGVTEAASWYRSTDQESAADLDTTYAAVTPQETLDDRFTLNSYGMSGDELNRFADRSEPTALLQNPTVDWNSLAPDVNPIDTAFRNVTGVISGMNYVREFCKDTFGHDPFGIVAEFLAGDWQDFAKVAVVWHACGDAVAGMAENLRFSDESLASVWSGNAADAAIDYFQQFHSATQAEIKLYNLLYSNYCEYVKIACHAAQILNDTIDSIMDKVVTVLVAIAAGYSADGVLGAIFGGIVGAILEAIGFVVNVCTFALDAARLVQIVESYSNLSYDIPPSELDALSYVGGSSLPGYHHPASVGP</sequence>
<dbReference type="AlphaFoldDB" id="A0A4V2S701"/>
<accession>A0A4V2S701</accession>
<dbReference type="SUPFAM" id="SSF140453">
    <property type="entry name" value="EsxAB dimer-like"/>
    <property type="match status" value="1"/>
</dbReference>
<proteinExistence type="predicted"/>
<dbReference type="OrthoDB" id="3692598at2"/>
<evidence type="ECO:0000313" key="2">
    <source>
        <dbReference type="Proteomes" id="UP000295680"/>
    </source>
</evidence>
<dbReference type="RefSeq" id="WP_132118497.1">
    <property type="nucleotide sequence ID" value="NZ_SLWS01000005.1"/>
</dbReference>
<comment type="caution">
    <text evidence="1">The sequence shown here is derived from an EMBL/GenBank/DDBJ whole genome shotgun (WGS) entry which is preliminary data.</text>
</comment>
<dbReference type="InterPro" id="IPR036689">
    <property type="entry name" value="ESAT-6-like_sf"/>
</dbReference>
<organism evidence="1 2">
    <name type="scientific">Actinocrispum wychmicini</name>
    <dbReference type="NCBI Taxonomy" id="1213861"/>
    <lineage>
        <taxon>Bacteria</taxon>
        <taxon>Bacillati</taxon>
        <taxon>Actinomycetota</taxon>
        <taxon>Actinomycetes</taxon>
        <taxon>Pseudonocardiales</taxon>
        <taxon>Pseudonocardiaceae</taxon>
        <taxon>Actinocrispum</taxon>
    </lineage>
</organism>